<dbReference type="STRING" id="176090.SSIN_0167"/>
<dbReference type="InterPro" id="IPR048125">
    <property type="entry name" value="CBS_CbpB"/>
</dbReference>
<gene>
    <name evidence="4" type="ORF">SSIN_0167</name>
</gene>
<dbReference type="SMART" id="SM00116">
    <property type="entry name" value="CBS"/>
    <property type="match status" value="2"/>
</dbReference>
<dbReference type="EMBL" id="JPEN01000019">
    <property type="protein sequence ID" value="KGM38013.1"/>
    <property type="molecule type" value="Genomic_DNA"/>
</dbReference>
<feature type="domain" description="CBS" evidence="3">
    <location>
        <begin position="18"/>
        <end position="77"/>
    </location>
</feature>
<name>A0A0A0DJH3_9STRE</name>
<dbReference type="PATRIC" id="fig|176090.4.peg.167"/>
<comment type="caution">
    <text evidence="4">The sequence shown here is derived from an EMBL/GenBank/DDBJ whole genome shotgun (WGS) entry which is preliminary data.</text>
</comment>
<dbReference type="SUPFAM" id="SSF54631">
    <property type="entry name" value="CBS-domain pair"/>
    <property type="match status" value="1"/>
</dbReference>
<dbReference type="PANTHER" id="PTHR48108">
    <property type="entry name" value="CBS DOMAIN-CONTAINING PROTEIN CBSX2, CHLOROPLASTIC"/>
    <property type="match status" value="1"/>
</dbReference>
<dbReference type="InterPro" id="IPR000644">
    <property type="entry name" value="CBS_dom"/>
</dbReference>
<dbReference type="RefSeq" id="WP_037614631.1">
    <property type="nucleotide sequence ID" value="NZ_JPEN01000019.1"/>
</dbReference>
<dbReference type="Proteomes" id="UP000030019">
    <property type="component" value="Unassembled WGS sequence"/>
</dbReference>
<evidence type="ECO:0000256" key="2">
    <source>
        <dbReference type="PROSITE-ProRule" id="PRU00703"/>
    </source>
</evidence>
<reference evidence="4 5" key="1">
    <citation type="submission" date="2014-06" db="EMBL/GenBank/DDBJ databases">
        <authorList>
            <person name="Teng J.L."/>
            <person name="Huang Y."/>
            <person name="Tse H."/>
            <person name="Lau S.K."/>
            <person name="Woo P.C."/>
        </authorList>
    </citation>
    <scope>NUCLEOTIDE SEQUENCE [LARGE SCALE GENOMIC DNA]</scope>
    <source>
        <strain evidence="4 5">HKU4</strain>
    </source>
</reference>
<protein>
    <submittedName>
        <fullName evidence="4">CBS domain containing protein</fullName>
    </submittedName>
</protein>
<evidence type="ECO:0000259" key="3">
    <source>
        <dbReference type="PROSITE" id="PS51371"/>
    </source>
</evidence>
<dbReference type="InterPro" id="IPR051462">
    <property type="entry name" value="CBS_domain-containing"/>
</dbReference>
<keyword evidence="5" id="KW-1185">Reference proteome</keyword>
<dbReference type="Gene3D" id="3.10.580.10">
    <property type="entry name" value="CBS-domain"/>
    <property type="match status" value="1"/>
</dbReference>
<evidence type="ECO:0000313" key="4">
    <source>
        <dbReference type="EMBL" id="KGM38013.1"/>
    </source>
</evidence>
<evidence type="ECO:0000256" key="1">
    <source>
        <dbReference type="ARBA" id="ARBA00022737"/>
    </source>
</evidence>
<dbReference type="InterPro" id="IPR046342">
    <property type="entry name" value="CBS_dom_sf"/>
</dbReference>
<proteinExistence type="predicted"/>
<feature type="domain" description="CBS" evidence="3">
    <location>
        <begin position="88"/>
        <end position="146"/>
    </location>
</feature>
<dbReference type="eggNOG" id="COG0517">
    <property type="taxonomic scope" value="Bacteria"/>
</dbReference>
<dbReference type="Pfam" id="PF00571">
    <property type="entry name" value="CBS"/>
    <property type="match status" value="2"/>
</dbReference>
<sequence>MIAKEFEEYLLNLEDTFLTPESKLAVMIDTHNVDHAILLLSQMTYSRIPVVTAKKKFVGTISLTDILAYRMQHELPEEEFMSMDIVHMTRKDGLTVEPDYQISDVLRKLVDESFLPVVDKKHRFYGIITRKSILKAVNSLMHNFTSQYEISKK</sequence>
<dbReference type="NCBIfam" id="NF041630">
    <property type="entry name" value="CBS_CbpB"/>
    <property type="match status" value="1"/>
</dbReference>
<keyword evidence="1" id="KW-0677">Repeat</keyword>
<organism evidence="4 5">
    <name type="scientific">Streptococcus sinensis</name>
    <dbReference type="NCBI Taxonomy" id="176090"/>
    <lineage>
        <taxon>Bacteria</taxon>
        <taxon>Bacillati</taxon>
        <taxon>Bacillota</taxon>
        <taxon>Bacilli</taxon>
        <taxon>Lactobacillales</taxon>
        <taxon>Streptococcaceae</taxon>
        <taxon>Streptococcus</taxon>
    </lineage>
</organism>
<dbReference type="PANTHER" id="PTHR48108:SF26">
    <property type="entry name" value="CBS DOMAIN-CONTAINING PROTEIN DDB_G0289609"/>
    <property type="match status" value="1"/>
</dbReference>
<dbReference type="PROSITE" id="PS51371">
    <property type="entry name" value="CBS"/>
    <property type="match status" value="2"/>
</dbReference>
<dbReference type="AlphaFoldDB" id="A0A0A0DJH3"/>
<accession>A0A0A0DJH3</accession>
<evidence type="ECO:0000313" key="5">
    <source>
        <dbReference type="Proteomes" id="UP000030019"/>
    </source>
</evidence>
<keyword evidence="2" id="KW-0129">CBS domain</keyword>